<evidence type="ECO:0000259" key="7">
    <source>
        <dbReference type="Pfam" id="PF02687"/>
    </source>
</evidence>
<evidence type="ECO:0000256" key="2">
    <source>
        <dbReference type="ARBA" id="ARBA00022475"/>
    </source>
</evidence>
<sequence>MGILLSRRRRAFGILLAQGLSRGSIYSIPILQVAFCFIGAFIFAEIAVWGLSAMLNWGFDGMMKAEGYRDTLVMGGIDLLPVSWWGHVTLFFGGLGLLIALVAWRVWKMPLGKRFEPAVMITG</sequence>
<keyword evidence="2" id="KW-1003">Cell membrane</keyword>
<feature type="transmembrane region" description="Helical" evidence="6">
    <location>
        <begin position="30"/>
        <end position="55"/>
    </location>
</feature>
<keyword evidence="3 6" id="KW-0812">Transmembrane</keyword>
<evidence type="ECO:0000256" key="4">
    <source>
        <dbReference type="ARBA" id="ARBA00022989"/>
    </source>
</evidence>
<organism evidence="10">
    <name type="scientific">Candidatus Kentrum sp. FM</name>
    <dbReference type="NCBI Taxonomy" id="2126340"/>
    <lineage>
        <taxon>Bacteria</taxon>
        <taxon>Pseudomonadati</taxon>
        <taxon>Pseudomonadota</taxon>
        <taxon>Gammaproteobacteria</taxon>
        <taxon>Candidatus Kentrum</taxon>
    </lineage>
</organism>
<evidence type="ECO:0000256" key="3">
    <source>
        <dbReference type="ARBA" id="ARBA00022692"/>
    </source>
</evidence>
<dbReference type="GO" id="GO:0005886">
    <property type="term" value="C:plasma membrane"/>
    <property type="evidence" value="ECO:0007669"/>
    <property type="project" value="UniProtKB-SubCell"/>
</dbReference>
<evidence type="ECO:0000256" key="5">
    <source>
        <dbReference type="ARBA" id="ARBA00023136"/>
    </source>
</evidence>
<proteinExistence type="predicted"/>
<feature type="transmembrane region" description="Helical" evidence="6">
    <location>
        <begin position="84"/>
        <end position="104"/>
    </location>
</feature>
<name>A0A450VSQ6_9GAMM</name>
<feature type="domain" description="ABC3 transporter permease C-terminal" evidence="7">
    <location>
        <begin position="2"/>
        <end position="108"/>
    </location>
</feature>
<dbReference type="InterPro" id="IPR003838">
    <property type="entry name" value="ABC3_permease_C"/>
</dbReference>
<evidence type="ECO:0000313" key="8">
    <source>
        <dbReference type="EMBL" id="VFJ47623.1"/>
    </source>
</evidence>
<accession>A0A450VSQ6</accession>
<dbReference type="Pfam" id="PF02687">
    <property type="entry name" value="FtsX"/>
    <property type="match status" value="1"/>
</dbReference>
<dbReference type="AlphaFoldDB" id="A0A450VSQ6"/>
<comment type="subcellular location">
    <subcellularLocation>
        <location evidence="1">Cell membrane</location>
        <topology evidence="1">Multi-pass membrane protein</topology>
    </subcellularLocation>
</comment>
<evidence type="ECO:0000313" key="10">
    <source>
        <dbReference type="EMBL" id="VFK07726.1"/>
    </source>
</evidence>
<evidence type="ECO:0000256" key="6">
    <source>
        <dbReference type="SAM" id="Phobius"/>
    </source>
</evidence>
<keyword evidence="4 6" id="KW-1133">Transmembrane helix</keyword>
<gene>
    <name evidence="8" type="ORF">BECKFM1743A_GA0114220_1004914</name>
    <name evidence="10" type="ORF">BECKFM1743B_GA0114221_1004914</name>
    <name evidence="9" type="ORF">BECKFM1743C_GA0114222_101081</name>
</gene>
<evidence type="ECO:0000313" key="9">
    <source>
        <dbReference type="EMBL" id="VFJ52349.1"/>
    </source>
</evidence>
<reference evidence="10" key="1">
    <citation type="submission" date="2019-02" db="EMBL/GenBank/DDBJ databases">
        <authorList>
            <person name="Gruber-Vodicka R. H."/>
            <person name="Seah K. B. B."/>
        </authorList>
    </citation>
    <scope>NUCLEOTIDE SEQUENCE</scope>
    <source>
        <strain evidence="8">BECK_BZ163</strain>
        <strain evidence="10">BECK_BZ164</strain>
        <strain evidence="9">BECK_BZ165</strain>
    </source>
</reference>
<keyword evidence="5 6" id="KW-0472">Membrane</keyword>
<dbReference type="EMBL" id="CAADFA010000108">
    <property type="protein sequence ID" value="VFJ52349.1"/>
    <property type="molecule type" value="Genomic_DNA"/>
</dbReference>
<dbReference type="EMBL" id="CAADFL010000049">
    <property type="protein sequence ID" value="VFK07726.1"/>
    <property type="molecule type" value="Genomic_DNA"/>
</dbReference>
<evidence type="ECO:0000256" key="1">
    <source>
        <dbReference type="ARBA" id="ARBA00004651"/>
    </source>
</evidence>
<dbReference type="EMBL" id="CAADEZ010000049">
    <property type="protein sequence ID" value="VFJ47623.1"/>
    <property type="molecule type" value="Genomic_DNA"/>
</dbReference>
<protein>
    <submittedName>
        <fullName evidence="10">FtsX-like permease family protein</fullName>
    </submittedName>
</protein>